<dbReference type="EMBL" id="QYBC01000010">
    <property type="protein sequence ID" value="RYB04448.1"/>
    <property type="molecule type" value="Genomic_DNA"/>
</dbReference>
<keyword evidence="2" id="KW-1185">Reference proteome</keyword>
<sequence>MPIRRHHRWLYPIDWRELSVSIRFRRAKGRCEGCGRPHGRLVLHLGDGRWWDEDSERWRDGAGKSVRRLRPPHSLLERMRTTRVVLATCHRDHDPTNNNASNLVALCQRCHMLHDRPEHLRRRRLTYLARRALGDLFTGPYRL</sequence>
<reference evidence="1 2" key="1">
    <citation type="submission" date="2018-09" db="EMBL/GenBank/DDBJ databases">
        <authorList>
            <person name="Grouzdev D.S."/>
            <person name="Krutkina M.S."/>
        </authorList>
    </citation>
    <scope>NUCLEOTIDE SEQUENCE [LARGE SCALE GENOMIC DNA]</scope>
    <source>
        <strain evidence="1 2">RmlP001</strain>
    </source>
</reference>
<comment type="caution">
    <text evidence="1">The sequence shown here is derived from an EMBL/GenBank/DDBJ whole genome shotgun (WGS) entry which is preliminary data.</text>
</comment>
<dbReference type="OrthoDB" id="7066992at2"/>
<dbReference type="RefSeq" id="WP_129219721.1">
    <property type="nucleotide sequence ID" value="NZ_QYBC01000010.1"/>
</dbReference>
<reference evidence="1 2" key="2">
    <citation type="submission" date="2019-02" db="EMBL/GenBank/DDBJ databases">
        <title>'Lichenibacterium ramalinii' gen. nov. sp. nov., 'Lichenibacterium minor' gen. nov. sp. nov.</title>
        <authorList>
            <person name="Pankratov T."/>
        </authorList>
    </citation>
    <scope>NUCLEOTIDE SEQUENCE [LARGE SCALE GENOMIC DNA]</scope>
    <source>
        <strain evidence="1 2">RmlP001</strain>
    </source>
</reference>
<evidence type="ECO:0000313" key="1">
    <source>
        <dbReference type="EMBL" id="RYB04448.1"/>
    </source>
</evidence>
<dbReference type="AlphaFoldDB" id="A0A4Q2REF5"/>
<proteinExistence type="predicted"/>
<evidence type="ECO:0008006" key="3">
    <source>
        <dbReference type="Google" id="ProtNLM"/>
    </source>
</evidence>
<name>A0A4Q2REF5_9HYPH</name>
<gene>
    <name evidence="1" type="ORF">D3272_13510</name>
</gene>
<organism evidence="1 2">
    <name type="scientific">Lichenibacterium ramalinae</name>
    <dbReference type="NCBI Taxonomy" id="2316527"/>
    <lineage>
        <taxon>Bacteria</taxon>
        <taxon>Pseudomonadati</taxon>
        <taxon>Pseudomonadota</taxon>
        <taxon>Alphaproteobacteria</taxon>
        <taxon>Hyphomicrobiales</taxon>
        <taxon>Lichenihabitantaceae</taxon>
        <taxon>Lichenibacterium</taxon>
    </lineage>
</organism>
<dbReference type="Proteomes" id="UP000289411">
    <property type="component" value="Unassembled WGS sequence"/>
</dbReference>
<evidence type="ECO:0000313" key="2">
    <source>
        <dbReference type="Proteomes" id="UP000289411"/>
    </source>
</evidence>
<protein>
    <recommendedName>
        <fullName evidence="3">HNH endonuclease</fullName>
    </recommendedName>
</protein>
<accession>A0A4Q2REF5</accession>